<reference evidence="3" key="1">
    <citation type="submission" date="2020-06" db="EMBL/GenBank/DDBJ databases">
        <authorList>
            <consortium name="Plant Systems Biology data submission"/>
        </authorList>
    </citation>
    <scope>NUCLEOTIDE SEQUENCE</scope>
    <source>
        <strain evidence="3">D6</strain>
    </source>
</reference>
<feature type="transmembrane region" description="Helical" evidence="1">
    <location>
        <begin position="431"/>
        <end position="451"/>
    </location>
</feature>
<comment type="caution">
    <text evidence="3">The sequence shown here is derived from an EMBL/GenBank/DDBJ whole genome shotgun (WGS) entry which is preliminary data.</text>
</comment>
<keyword evidence="1" id="KW-1133">Transmembrane helix</keyword>
<evidence type="ECO:0000313" key="3">
    <source>
        <dbReference type="EMBL" id="CAB9530952.1"/>
    </source>
</evidence>
<dbReference type="AlphaFoldDB" id="A0A9N8HZ13"/>
<accession>A0A9N8HZ13</accession>
<feature type="transmembrane region" description="Helical" evidence="1">
    <location>
        <begin position="330"/>
        <end position="350"/>
    </location>
</feature>
<evidence type="ECO:0000313" key="4">
    <source>
        <dbReference type="Proteomes" id="UP001153069"/>
    </source>
</evidence>
<keyword evidence="4" id="KW-1185">Reference proteome</keyword>
<dbReference type="Proteomes" id="UP001153069">
    <property type="component" value="Unassembled WGS sequence"/>
</dbReference>
<gene>
    <name evidence="3" type="ORF">SEMRO_3128_G344310.1</name>
</gene>
<organism evidence="3 4">
    <name type="scientific">Seminavis robusta</name>
    <dbReference type="NCBI Taxonomy" id="568900"/>
    <lineage>
        <taxon>Eukaryota</taxon>
        <taxon>Sar</taxon>
        <taxon>Stramenopiles</taxon>
        <taxon>Ochrophyta</taxon>
        <taxon>Bacillariophyta</taxon>
        <taxon>Bacillariophyceae</taxon>
        <taxon>Bacillariophycidae</taxon>
        <taxon>Naviculales</taxon>
        <taxon>Naviculaceae</taxon>
        <taxon>Seminavis</taxon>
    </lineage>
</organism>
<keyword evidence="1" id="KW-0472">Membrane</keyword>
<dbReference type="EMBL" id="CAICTM010003126">
    <property type="protein sequence ID" value="CAB9530952.1"/>
    <property type="molecule type" value="Genomic_DNA"/>
</dbReference>
<keyword evidence="1" id="KW-0812">Transmembrane</keyword>
<feature type="chain" id="PRO_5040279489" evidence="2">
    <location>
        <begin position="22"/>
        <end position="484"/>
    </location>
</feature>
<sequence>MGAHLLHRYEWFAAFLLFLLAFTCRLEQVVKSERRRTRSDDELYKNAHQVELVKEWVTSQYCKTDLEILCPVALTTNLCYGAFDPPLRFVLDQPADWAPSSCSLKDLLLHVKWDEQESINELEDREQLTYFIAHVLNQIRTKSAKYFRGEDRNIQEFEQSKLIENVLTSIVHMFSSPTRVDKEGKTESTKAVDFDMTGRVWSRDEVISSMHEACLWHTHHKRHGSSSVAGAALRLSRQQPSFVFKFLPLVKEQIQSLEDDPAAEARFHMLYPSTLFGSESFSLAQQDDNPRSDACLWSHFDQRTLISQDCATALETAPGKIRDLDWEGTYSLLLIHIYTFFTVSFVLWSWSRLRRQQRDKMVLKRRRSDLIEITPSGVEVLSAGTGDYTSTTYGDTRIEHIRKTKRLLLVYLLVSCLAAFAISAASETIQFADFLDGICVLLLGLVSLSFAPLVAQSPPNYVCSDVDKRQRIGLYKKQASLDIA</sequence>
<evidence type="ECO:0000256" key="1">
    <source>
        <dbReference type="SAM" id="Phobius"/>
    </source>
</evidence>
<feature type="transmembrane region" description="Helical" evidence="1">
    <location>
        <begin position="407"/>
        <end position="425"/>
    </location>
</feature>
<keyword evidence="2" id="KW-0732">Signal</keyword>
<proteinExistence type="predicted"/>
<protein>
    <submittedName>
        <fullName evidence="3">Uncharacterized protein</fullName>
    </submittedName>
</protein>
<feature type="signal peptide" evidence="2">
    <location>
        <begin position="1"/>
        <end position="21"/>
    </location>
</feature>
<evidence type="ECO:0000256" key="2">
    <source>
        <dbReference type="SAM" id="SignalP"/>
    </source>
</evidence>
<name>A0A9N8HZ13_9STRA</name>